<reference evidence="2 3" key="1">
    <citation type="submission" date="2022-08" db="EMBL/GenBank/DDBJ databases">
        <title>Reclassification of Massilia species as members of the genera Telluria, Duganella, Pseudoduganella, Mokoshia gen. nov. and Zemynaea gen. nov. using orthogonal and non-orthogonal genome-based approaches.</title>
        <authorList>
            <person name="Bowman J.P."/>
        </authorList>
    </citation>
    <scope>NUCLEOTIDE SEQUENCE [LARGE SCALE GENOMIC DNA]</scope>
    <source>
        <strain evidence="2 3">LMG 28164</strain>
    </source>
</reference>
<keyword evidence="3" id="KW-1185">Reference proteome</keyword>
<gene>
    <name evidence="2" type="ORF">NX782_24865</name>
</gene>
<proteinExistence type="predicted"/>
<evidence type="ECO:0000313" key="3">
    <source>
        <dbReference type="Proteomes" id="UP001205560"/>
    </source>
</evidence>
<evidence type="ECO:0000313" key="2">
    <source>
        <dbReference type="EMBL" id="MCS0592418.1"/>
    </source>
</evidence>
<evidence type="ECO:0000259" key="1">
    <source>
        <dbReference type="PROSITE" id="PS51462"/>
    </source>
</evidence>
<dbReference type="GO" id="GO:0016787">
    <property type="term" value="F:hydrolase activity"/>
    <property type="evidence" value="ECO:0007669"/>
    <property type="project" value="UniProtKB-KW"/>
</dbReference>
<protein>
    <submittedName>
        <fullName evidence="2">NUDIX hydrolase</fullName>
    </submittedName>
</protein>
<dbReference type="Pfam" id="PF00293">
    <property type="entry name" value="NUDIX"/>
    <property type="match status" value="1"/>
</dbReference>
<dbReference type="RefSeq" id="WP_258848187.1">
    <property type="nucleotide sequence ID" value="NZ_JANUGX010000043.1"/>
</dbReference>
<dbReference type="InterPro" id="IPR000086">
    <property type="entry name" value="NUDIX_hydrolase_dom"/>
</dbReference>
<dbReference type="SUPFAM" id="SSF55811">
    <property type="entry name" value="Nudix"/>
    <property type="match status" value="1"/>
</dbReference>
<keyword evidence="2" id="KW-0378">Hydrolase</keyword>
<feature type="domain" description="Nudix hydrolase" evidence="1">
    <location>
        <begin position="75"/>
        <end position="198"/>
    </location>
</feature>
<comment type="caution">
    <text evidence="2">The sequence shown here is derived from an EMBL/GenBank/DDBJ whole genome shotgun (WGS) entry which is preliminary data.</text>
</comment>
<accession>A0ABT2ADX0</accession>
<dbReference type="Gene3D" id="3.90.79.10">
    <property type="entry name" value="Nucleoside Triphosphate Pyrophosphohydrolase"/>
    <property type="match status" value="1"/>
</dbReference>
<sequence length="204" mass="21605">MIHHPCRNDDGELVVIHRPSAPTPLAHWDEGAALATAVPLCGMPASLNGVALAPAALTLPEGEAVAEPPFTLPPGLRAAAGAVVLEDDGRVWLVSPTNGFGGYSATFPKGRVDAGGSLQHTAIREVFEESGLVVRLRAHLIDVRRTQTYTRYYIAKRIGGCPSSMGWETQAVHLVPAARLEEVAVHPNDAAIIDALRAWMAAQA</sequence>
<dbReference type="Proteomes" id="UP001205560">
    <property type="component" value="Unassembled WGS sequence"/>
</dbReference>
<organism evidence="2 3">
    <name type="scientific">Massilia norwichensis</name>
    <dbReference type="NCBI Taxonomy" id="1442366"/>
    <lineage>
        <taxon>Bacteria</taxon>
        <taxon>Pseudomonadati</taxon>
        <taxon>Pseudomonadota</taxon>
        <taxon>Betaproteobacteria</taxon>
        <taxon>Burkholderiales</taxon>
        <taxon>Oxalobacteraceae</taxon>
        <taxon>Telluria group</taxon>
        <taxon>Massilia</taxon>
    </lineage>
</organism>
<dbReference type="EMBL" id="JANUGX010000043">
    <property type="protein sequence ID" value="MCS0592418.1"/>
    <property type="molecule type" value="Genomic_DNA"/>
</dbReference>
<dbReference type="InterPro" id="IPR015797">
    <property type="entry name" value="NUDIX_hydrolase-like_dom_sf"/>
</dbReference>
<dbReference type="PROSITE" id="PS51462">
    <property type="entry name" value="NUDIX"/>
    <property type="match status" value="1"/>
</dbReference>
<name>A0ABT2ADX0_9BURK</name>